<dbReference type="Proteomes" id="UP000462449">
    <property type="component" value="Unassembled WGS sequence"/>
</dbReference>
<dbReference type="Pfam" id="PF01578">
    <property type="entry name" value="Cytochrom_C_asm"/>
    <property type="match status" value="1"/>
</dbReference>
<evidence type="ECO:0000313" key="10">
    <source>
        <dbReference type="EMBL" id="MVB05460.1"/>
    </source>
</evidence>
<reference evidence="9 12" key="2">
    <citation type="submission" date="2019-12" db="EMBL/GenBank/DDBJ databases">
        <title>Draft genome sequence of Labilibaculum sp. strain 44 isolated from deep waters of Black Sea.</title>
        <authorList>
            <person name="Yadav S."/>
            <person name="Villanueva L."/>
        </authorList>
    </citation>
    <scope>NUCLEOTIDE SEQUENCE [LARGE SCALE GENOMIC DNA]</scope>
    <source>
        <strain evidence="9 12">44</strain>
    </source>
</reference>
<keyword evidence="11" id="KW-1185">Reference proteome</keyword>
<keyword evidence="3" id="KW-0201">Cytochrome c-type biogenesis</keyword>
<protein>
    <submittedName>
        <fullName evidence="9">Cytochrome C biogenesis protein</fullName>
    </submittedName>
</protein>
<feature type="domain" description="ResB-like" evidence="8">
    <location>
        <begin position="89"/>
        <end position="131"/>
    </location>
</feature>
<reference evidence="10 11" key="1">
    <citation type="submission" date="2019-11" db="EMBL/GenBank/DDBJ databases">
        <title>Draft genome sequence of Labilibaculum sp. strain SYP isolated from Black Sea.</title>
        <authorList>
            <person name="Yadav S."/>
            <person name="Villanueva L."/>
        </authorList>
    </citation>
    <scope>NUCLEOTIDE SEQUENCE [LARGE SCALE GENOMIC DNA]</scope>
    <source>
        <strain evidence="10 11">44</strain>
    </source>
</reference>
<dbReference type="OrthoDB" id="9814290at2"/>
<keyword evidence="5 6" id="KW-0472">Membrane</keyword>
<proteinExistence type="predicted"/>
<dbReference type="GO" id="GO:0017004">
    <property type="term" value="P:cytochrome complex assembly"/>
    <property type="evidence" value="ECO:0007669"/>
    <property type="project" value="UniProtKB-KW"/>
</dbReference>
<dbReference type="GO" id="GO:0020037">
    <property type="term" value="F:heme binding"/>
    <property type="evidence" value="ECO:0007669"/>
    <property type="project" value="InterPro"/>
</dbReference>
<dbReference type="InterPro" id="IPR045062">
    <property type="entry name" value="Cyt_c_biogenesis_CcsA/CcmC"/>
</dbReference>
<feature type="transmembrane region" description="Helical" evidence="6">
    <location>
        <begin position="21"/>
        <end position="41"/>
    </location>
</feature>
<feature type="transmembrane region" description="Helical" evidence="6">
    <location>
        <begin position="444"/>
        <end position="465"/>
    </location>
</feature>
<feature type="domain" description="ResB-like" evidence="8">
    <location>
        <begin position="352"/>
        <end position="430"/>
    </location>
</feature>
<feature type="transmembrane region" description="Helical" evidence="6">
    <location>
        <begin position="730"/>
        <end position="749"/>
    </location>
</feature>
<accession>A0A7M4D0S6</accession>
<dbReference type="GO" id="GO:0005886">
    <property type="term" value="C:plasma membrane"/>
    <property type="evidence" value="ECO:0007669"/>
    <property type="project" value="TreeGrafter"/>
</dbReference>
<evidence type="ECO:0000259" key="7">
    <source>
        <dbReference type="Pfam" id="PF01578"/>
    </source>
</evidence>
<dbReference type="AlphaFoldDB" id="A0A7M4D0S6"/>
<dbReference type="PANTHER" id="PTHR30071">
    <property type="entry name" value="HEME EXPORTER PROTEIN C"/>
    <property type="match status" value="1"/>
</dbReference>
<feature type="transmembrane region" description="Helical" evidence="6">
    <location>
        <begin position="902"/>
        <end position="925"/>
    </location>
</feature>
<feature type="transmembrane region" description="Helical" evidence="6">
    <location>
        <begin position="795"/>
        <end position="811"/>
    </location>
</feature>
<keyword evidence="4 6" id="KW-1133">Transmembrane helix</keyword>
<feature type="transmembrane region" description="Helical" evidence="6">
    <location>
        <begin position="940"/>
        <end position="958"/>
    </location>
</feature>
<dbReference type="Proteomes" id="UP000285951">
    <property type="component" value="Unassembled WGS sequence"/>
</dbReference>
<gene>
    <name evidence="10" type="ORF">DWB62_000255</name>
    <name evidence="9" type="ORF">GNY23_00255</name>
</gene>
<feature type="transmembrane region" description="Helical" evidence="6">
    <location>
        <begin position="965"/>
        <end position="985"/>
    </location>
</feature>
<evidence type="ECO:0000256" key="5">
    <source>
        <dbReference type="ARBA" id="ARBA00023136"/>
    </source>
</evidence>
<feature type="transmembrane region" description="Helical" evidence="6">
    <location>
        <begin position="477"/>
        <end position="494"/>
    </location>
</feature>
<dbReference type="EMBL" id="QTZN02000001">
    <property type="protein sequence ID" value="MVB05460.1"/>
    <property type="molecule type" value="Genomic_DNA"/>
</dbReference>
<feature type="domain" description="Cytochrome c assembly protein" evidence="7">
    <location>
        <begin position="789"/>
        <end position="993"/>
    </location>
</feature>
<keyword evidence="2 6" id="KW-0812">Transmembrane</keyword>
<dbReference type="EMBL" id="WOTW01000001">
    <property type="protein sequence ID" value="MUP36255.1"/>
    <property type="molecule type" value="Genomic_DNA"/>
</dbReference>
<comment type="subcellular location">
    <subcellularLocation>
        <location evidence="1">Membrane</location>
        <topology evidence="1">Multi-pass membrane protein</topology>
    </subcellularLocation>
</comment>
<feature type="transmembrane region" description="Helical" evidence="6">
    <location>
        <begin position="856"/>
        <end position="881"/>
    </location>
</feature>
<evidence type="ECO:0000256" key="4">
    <source>
        <dbReference type="ARBA" id="ARBA00022989"/>
    </source>
</evidence>
<feature type="transmembrane region" description="Helical" evidence="6">
    <location>
        <begin position="61"/>
        <end position="80"/>
    </location>
</feature>
<dbReference type="PANTHER" id="PTHR30071:SF1">
    <property type="entry name" value="CYTOCHROME B_B6 PROTEIN-RELATED"/>
    <property type="match status" value="1"/>
</dbReference>
<evidence type="ECO:0000256" key="1">
    <source>
        <dbReference type="ARBA" id="ARBA00004141"/>
    </source>
</evidence>
<dbReference type="InterPro" id="IPR002541">
    <property type="entry name" value="Cyt_c_assembly"/>
</dbReference>
<evidence type="ECO:0000256" key="6">
    <source>
        <dbReference type="SAM" id="Phobius"/>
    </source>
</evidence>
<feature type="transmembrane region" description="Helical" evidence="6">
    <location>
        <begin position="1005"/>
        <end position="1025"/>
    </location>
</feature>
<name>A0A7M4D0S6_9BACT</name>
<organism evidence="9 12">
    <name type="scientific">Labilibaculum euxinus</name>
    <dbReference type="NCBI Taxonomy" id="2686357"/>
    <lineage>
        <taxon>Bacteria</taxon>
        <taxon>Pseudomonadati</taxon>
        <taxon>Bacteroidota</taxon>
        <taxon>Bacteroidia</taxon>
        <taxon>Marinilabiliales</taxon>
        <taxon>Marinifilaceae</taxon>
        <taxon>Labilibaculum</taxon>
    </lineage>
</organism>
<comment type="caution">
    <text evidence="9">The sequence shown here is derived from an EMBL/GenBank/DDBJ whole genome shotgun (WGS) entry which is preliminary data.</text>
</comment>
<evidence type="ECO:0000313" key="9">
    <source>
        <dbReference type="EMBL" id="MUP36255.1"/>
    </source>
</evidence>
<evidence type="ECO:0000256" key="3">
    <source>
        <dbReference type="ARBA" id="ARBA00022748"/>
    </source>
</evidence>
<evidence type="ECO:0000256" key="2">
    <source>
        <dbReference type="ARBA" id="ARBA00022692"/>
    </source>
</evidence>
<feature type="transmembrane region" description="Helical" evidence="6">
    <location>
        <begin position="816"/>
        <end position="836"/>
    </location>
</feature>
<feature type="transmembrane region" description="Helical" evidence="6">
    <location>
        <begin position="761"/>
        <end position="783"/>
    </location>
</feature>
<evidence type="ECO:0000313" key="11">
    <source>
        <dbReference type="Proteomes" id="UP000285951"/>
    </source>
</evidence>
<sequence>MSIKFFKRNKILSTMNKFLNFLFSMQMMGVLIILFAFSIGTATFIENDFGTSAARVLVYDAWWFELMLLLLSINLVVNIFRYKLYKKEKWSIFLFHAAFIIIFIGSGITRYIGYEGNMHIREGQSTNQITTMSSYINIQARTNSKISQLSEKITVSSVKTTKFSDDLNIDNKNVEVSLKTMIPNAQSTIAQDPNGTPIIEMVAVGSTGMAGMQNFTIAYSEQKNIGANLIAFGGSPNANTIVFDYSDSLRIISPFEFSEVSMMGGDPIPMEANKWHVVFPKKLYDLNGTKIVIKNFFPAAIYKYIQGGDKNAPTVLVFDVKSGNEQKEMIVKGSSNYVGVPSNLMINGIDVAVAYGPKTIEIPFSLKLNKFILDRYPGSNSPSSFASEVTLVDNEKGIEQNHRIFMNNILKYKGFRFFQASYDTDEKGTVLSVNHDQWGMRITYFGYFILMLGMAWSLISPATRFKALGAKSKSMKVIAVTAFLIAGSLFPASAQNEILPIVPLKQSQDFGALLVQDNGGRFEPINTMASEVIRKITKKSKFQGYTAEQVFLSMIVNPQQWQTVAMIKVGNSELAKELGISGKYGSFGHFLDQQGQYKLSKKVQDAYSRKPSQRTGYDKEIISVDERVNISYMVFTGEFLKIFPDPNDDMHAWYNPTAELAFSGDDSLFVKKSMLLLGQALNSGDFTNADNYIEGIKTYQNRFAQNVIPSPTKQKIEILYNNTNIFKRLFPYYLLIGFFLVVFLVIQIINPKFSVKWIMRAAILILGIGFILHTTGLAARWYISGHAPWSNGFESMTYVAWACLLSGFIFVKKSDFALAATSILAGLTLFVAHLSWMNPEVTNLVPVLKSYWLTIHVAIITASYGFLALAAILGMINLFLFNLQNKNNIDRIKSTVTDLSRISEMTMTIGLYFLTIGTFLGGIWANESWGRYWGWDPKETWALVSVLVYSFILHMRFIPGLKSVYSFNIASVWGYSSILMTYFGVNYYLAGMHSYAKGDPVPVPTWVYYTVAIVLILSLTAYFNYKKYNTEPEEVEA</sequence>
<evidence type="ECO:0000313" key="12">
    <source>
        <dbReference type="Proteomes" id="UP000462449"/>
    </source>
</evidence>
<feature type="transmembrane region" description="Helical" evidence="6">
    <location>
        <begin position="92"/>
        <end position="112"/>
    </location>
</feature>
<dbReference type="InterPro" id="IPR007816">
    <property type="entry name" value="ResB-like_domain"/>
</dbReference>
<evidence type="ECO:0000259" key="8">
    <source>
        <dbReference type="Pfam" id="PF05140"/>
    </source>
</evidence>
<dbReference type="Pfam" id="PF05140">
    <property type="entry name" value="ResB"/>
    <property type="match status" value="2"/>
</dbReference>